<evidence type="ECO:0000313" key="3">
    <source>
        <dbReference type="Proteomes" id="UP001075354"/>
    </source>
</evidence>
<comment type="caution">
    <text evidence="2">The sequence shown here is derived from an EMBL/GenBank/DDBJ whole genome shotgun (WGS) entry which is preliminary data.</text>
</comment>
<dbReference type="AlphaFoldDB" id="A0AAV7XZV8"/>
<proteinExistence type="predicted"/>
<dbReference type="Proteomes" id="UP001075354">
    <property type="component" value="Chromosome 3"/>
</dbReference>
<dbReference type="Pfam" id="PF00646">
    <property type="entry name" value="F-box"/>
    <property type="match status" value="1"/>
</dbReference>
<protein>
    <recommendedName>
        <fullName evidence="1">F-box domain-containing protein</fullName>
    </recommendedName>
</protein>
<feature type="domain" description="F-box" evidence="1">
    <location>
        <begin position="70"/>
        <end position="116"/>
    </location>
</feature>
<gene>
    <name evidence="2" type="ORF">ONE63_006303</name>
</gene>
<accession>A0AAV7XZV8</accession>
<dbReference type="InterPro" id="IPR001810">
    <property type="entry name" value="F-box_dom"/>
</dbReference>
<organism evidence="2 3">
    <name type="scientific">Megalurothrips usitatus</name>
    <name type="common">bean blossom thrips</name>
    <dbReference type="NCBI Taxonomy" id="439358"/>
    <lineage>
        <taxon>Eukaryota</taxon>
        <taxon>Metazoa</taxon>
        <taxon>Ecdysozoa</taxon>
        <taxon>Arthropoda</taxon>
        <taxon>Hexapoda</taxon>
        <taxon>Insecta</taxon>
        <taxon>Pterygota</taxon>
        <taxon>Neoptera</taxon>
        <taxon>Paraneoptera</taxon>
        <taxon>Thysanoptera</taxon>
        <taxon>Terebrantia</taxon>
        <taxon>Thripoidea</taxon>
        <taxon>Thripidae</taxon>
        <taxon>Megalurothrips</taxon>
    </lineage>
</organism>
<dbReference type="EMBL" id="JAPTSV010000003">
    <property type="protein sequence ID" value="KAJ1529530.1"/>
    <property type="molecule type" value="Genomic_DNA"/>
</dbReference>
<dbReference type="SMART" id="SM00256">
    <property type="entry name" value="FBOX"/>
    <property type="match status" value="1"/>
</dbReference>
<reference evidence="2" key="1">
    <citation type="submission" date="2022-12" db="EMBL/GenBank/DDBJ databases">
        <title>Chromosome-level genome assembly of the bean flower thrips Megalurothrips usitatus.</title>
        <authorList>
            <person name="Ma L."/>
            <person name="Liu Q."/>
            <person name="Li H."/>
            <person name="Cai W."/>
        </authorList>
    </citation>
    <scope>NUCLEOTIDE SEQUENCE</scope>
    <source>
        <strain evidence="2">Cailab_2022a</strain>
    </source>
</reference>
<dbReference type="SUPFAM" id="SSF81383">
    <property type="entry name" value="F-box domain"/>
    <property type="match status" value="1"/>
</dbReference>
<dbReference type="PROSITE" id="PS50181">
    <property type="entry name" value="FBOX"/>
    <property type="match status" value="1"/>
</dbReference>
<dbReference type="SUPFAM" id="SSF50978">
    <property type="entry name" value="WD40 repeat-like"/>
    <property type="match status" value="1"/>
</dbReference>
<dbReference type="InterPro" id="IPR036047">
    <property type="entry name" value="F-box-like_dom_sf"/>
</dbReference>
<name>A0AAV7XZV8_9NEOP</name>
<dbReference type="Gene3D" id="1.20.1280.50">
    <property type="match status" value="1"/>
</dbReference>
<sequence length="493" mass="56034">MSLQQAVAGSAMRRFTPTRMARYRSPRFELVEPPKLSTRSTRHQEQAAELAEPYMEPQLPFIENKCSQLDSFLLTLPPEVLTEIIKYLDGKSLFSLSSTCSLLFNLVNEVAQWDRFVLHDDCAFPHFLDLGIHFLTPLWGLSYSCVTNREACALRYPWKQIYSCVHTWSSVYKWEFSLCFTTDVPSDEITTVDIAGQDVIFGTRKGGVGVWNPDKSEKNITFIIRKHLVVDQVIVQLSHESKKEDLHYRVIIHWADTLICIYDMTGYIIKGDLSPAQDLRKISSCGDTLFEWDPVRGTAANTLMKKSDMERCSDFRNYEVPFGPFVAVNSNEGLFISQKRGPLLVEYESLHSHRKLTQKPLLSNVNDLCIYKAYIWPGGISLSFTAGRVIVSVGEKCRIIPWPNSFKCTSAALVGRLFMVGTNQGRILLYFLKTPEDLLNLDPHSYLKKLNIGCPECVIYVGVRVQNKVHQMPDVVAATESKLLCFRATGFVQ</sequence>
<evidence type="ECO:0000313" key="2">
    <source>
        <dbReference type="EMBL" id="KAJ1529530.1"/>
    </source>
</evidence>
<keyword evidence="3" id="KW-1185">Reference proteome</keyword>
<dbReference type="InterPro" id="IPR036322">
    <property type="entry name" value="WD40_repeat_dom_sf"/>
</dbReference>
<evidence type="ECO:0000259" key="1">
    <source>
        <dbReference type="PROSITE" id="PS50181"/>
    </source>
</evidence>